<evidence type="ECO:0000313" key="3">
    <source>
        <dbReference type="Proteomes" id="UP000550508"/>
    </source>
</evidence>
<evidence type="ECO:0000313" key="2">
    <source>
        <dbReference type="EMBL" id="NTS31309.1"/>
    </source>
</evidence>
<reference evidence="2 3" key="1">
    <citation type="submission" date="2020-05" db="EMBL/GenBank/DDBJ databases">
        <authorList>
            <person name="Kim M.K."/>
        </authorList>
    </citation>
    <scope>NUCLEOTIDE SEQUENCE [LARGE SCALE GENOMIC DNA]</scope>
    <source>
        <strain evidence="2 3">BT25</strain>
    </source>
</reference>
<dbReference type="Proteomes" id="UP000550508">
    <property type="component" value="Unassembled WGS sequence"/>
</dbReference>
<organism evidence="2 3">
    <name type="scientific">Phyllobacterium pellucidum</name>
    <dbReference type="NCBI Taxonomy" id="2740464"/>
    <lineage>
        <taxon>Bacteria</taxon>
        <taxon>Pseudomonadati</taxon>
        <taxon>Pseudomonadota</taxon>
        <taxon>Alphaproteobacteria</taxon>
        <taxon>Hyphomicrobiales</taxon>
        <taxon>Phyllobacteriaceae</taxon>
        <taxon>Phyllobacterium</taxon>
    </lineage>
</organism>
<proteinExistence type="predicted"/>
<keyword evidence="1" id="KW-0472">Membrane</keyword>
<dbReference type="EMBL" id="JABUMX010000002">
    <property type="protein sequence ID" value="NTS31309.1"/>
    <property type="molecule type" value="Genomic_DNA"/>
</dbReference>
<feature type="transmembrane region" description="Helical" evidence="1">
    <location>
        <begin position="26"/>
        <end position="51"/>
    </location>
</feature>
<dbReference type="AlphaFoldDB" id="A0A849VRM5"/>
<sequence length="52" mass="6118">MSPISLIELEHIRLMQARKHRMRVRLVEWFSIGVIALFGVIQVINFIASVWL</sequence>
<keyword evidence="3" id="KW-1185">Reference proteome</keyword>
<keyword evidence="1" id="KW-1133">Transmembrane helix</keyword>
<comment type="caution">
    <text evidence="2">The sequence shown here is derived from an EMBL/GenBank/DDBJ whole genome shotgun (WGS) entry which is preliminary data.</text>
</comment>
<dbReference type="RefSeq" id="WP_174207964.1">
    <property type="nucleotide sequence ID" value="NZ_JABUMX010000002.1"/>
</dbReference>
<accession>A0A849VRM5</accession>
<protein>
    <submittedName>
        <fullName evidence="2">Uncharacterized protein</fullName>
    </submittedName>
</protein>
<gene>
    <name evidence="2" type="ORF">HQ945_08575</name>
</gene>
<keyword evidence="1" id="KW-0812">Transmembrane</keyword>
<name>A0A849VRM5_9HYPH</name>
<evidence type="ECO:0000256" key="1">
    <source>
        <dbReference type="SAM" id="Phobius"/>
    </source>
</evidence>